<dbReference type="InterPro" id="IPR000700">
    <property type="entry name" value="PAS-assoc_C"/>
</dbReference>
<dbReference type="Gene3D" id="3.30.450.20">
    <property type="entry name" value="PAS domain"/>
    <property type="match status" value="2"/>
</dbReference>
<dbReference type="InterPro" id="IPR005467">
    <property type="entry name" value="His_kinase_dom"/>
</dbReference>
<dbReference type="InterPro" id="IPR003661">
    <property type="entry name" value="HisK_dim/P_dom"/>
</dbReference>
<feature type="domain" description="Histidine kinase" evidence="6">
    <location>
        <begin position="270"/>
        <end position="486"/>
    </location>
</feature>
<dbReference type="PRINTS" id="PR00344">
    <property type="entry name" value="BCTRLSENSOR"/>
</dbReference>
<dbReference type="InterPro" id="IPR000014">
    <property type="entry name" value="PAS"/>
</dbReference>
<dbReference type="InterPro" id="IPR003594">
    <property type="entry name" value="HATPase_dom"/>
</dbReference>
<dbReference type="SMART" id="SM00388">
    <property type="entry name" value="HisKA"/>
    <property type="match status" value="1"/>
</dbReference>
<dbReference type="InterPro" id="IPR013656">
    <property type="entry name" value="PAS_4"/>
</dbReference>
<dbReference type="SMART" id="SM00091">
    <property type="entry name" value="PAS"/>
    <property type="match status" value="2"/>
</dbReference>
<evidence type="ECO:0000313" key="8">
    <source>
        <dbReference type="EMBL" id="MDR5897569.1"/>
    </source>
</evidence>
<evidence type="ECO:0000313" key="9">
    <source>
        <dbReference type="Proteomes" id="UP001254564"/>
    </source>
</evidence>
<keyword evidence="5" id="KW-0418">Kinase</keyword>
<evidence type="ECO:0000256" key="1">
    <source>
        <dbReference type="ARBA" id="ARBA00000085"/>
    </source>
</evidence>
<sequence length="487" mass="55608">MSNSPEHADYAMLVEHHPFMLNRFLPDSTLVYVNQAMVTFFDAEPDALVGKRWLEMVGEAQRRQWHEHYAQFTPEAPRHQLINCVKGPKGEPHWVEWTNTAFFDDNGALTFIQAVGVDVTSRMEARLALEINQERYALAQQAAGFGVWEWHPQRDEIVWDPQCYRMLGLSPSDKPLTFAQWQSRLHPDDVERCSKAVNEQLLEGNEFVIEFRYQSANGYFWVQGRGQVFERDATNAPLRLIGTHLDIQSLKAVQQELTRSNQELEQFAYAVSHDLRQPLRMVNSYLQLLTRELGNDLSHDAQEMIQFARDGAERMDNMILGILDYSRVGRKTSPMEWIDSRAVLNDVMGFLKPMLTESGGEVNIEGEWPEVYASRDELTRLLQNLLDNALKYVDQGKTPEVTITSRPHADDWQVDVQDNGIGIAPEQQDRLFGVFARLQPRSRFEGTGIGLAICKRIVEHHGGTISVFSSGEGHGSRFTFTLSLTQA</sequence>
<dbReference type="InterPro" id="IPR004358">
    <property type="entry name" value="Sig_transdc_His_kin-like_C"/>
</dbReference>
<dbReference type="Pfam" id="PF00512">
    <property type="entry name" value="HisKA"/>
    <property type="match status" value="1"/>
</dbReference>
<dbReference type="Gene3D" id="3.30.565.10">
    <property type="entry name" value="Histidine kinase-like ATPase, C-terminal domain"/>
    <property type="match status" value="1"/>
</dbReference>
<evidence type="ECO:0000259" key="6">
    <source>
        <dbReference type="PROSITE" id="PS50109"/>
    </source>
</evidence>
<evidence type="ECO:0000256" key="2">
    <source>
        <dbReference type="ARBA" id="ARBA00012438"/>
    </source>
</evidence>
<dbReference type="PROSITE" id="PS50109">
    <property type="entry name" value="HIS_KIN"/>
    <property type="match status" value="1"/>
</dbReference>
<dbReference type="Pfam" id="PF08447">
    <property type="entry name" value="PAS_3"/>
    <property type="match status" value="1"/>
</dbReference>
<dbReference type="CDD" id="cd00130">
    <property type="entry name" value="PAS"/>
    <property type="match status" value="2"/>
</dbReference>
<dbReference type="InterPro" id="IPR052162">
    <property type="entry name" value="Sensor_kinase/Photoreceptor"/>
</dbReference>
<comment type="caution">
    <text evidence="8">The sequence shown here is derived from an EMBL/GenBank/DDBJ whole genome shotgun (WGS) entry which is preliminary data.</text>
</comment>
<evidence type="ECO:0000256" key="4">
    <source>
        <dbReference type="ARBA" id="ARBA00022679"/>
    </source>
</evidence>
<keyword evidence="9" id="KW-1185">Reference proteome</keyword>
<dbReference type="SMART" id="SM00387">
    <property type="entry name" value="HATPase_c"/>
    <property type="match status" value="1"/>
</dbReference>
<organism evidence="8 9">
    <name type="scientific">Vreelandella vilamensis</name>
    <dbReference type="NCBI Taxonomy" id="531309"/>
    <lineage>
        <taxon>Bacteria</taxon>
        <taxon>Pseudomonadati</taxon>
        <taxon>Pseudomonadota</taxon>
        <taxon>Gammaproteobacteria</taxon>
        <taxon>Oceanospirillales</taxon>
        <taxon>Halomonadaceae</taxon>
        <taxon>Vreelandella</taxon>
    </lineage>
</organism>
<comment type="catalytic activity">
    <reaction evidence="1">
        <text>ATP + protein L-histidine = ADP + protein N-phospho-L-histidine.</text>
        <dbReference type="EC" id="2.7.13.3"/>
    </reaction>
</comment>
<dbReference type="GO" id="GO:0005524">
    <property type="term" value="F:ATP binding"/>
    <property type="evidence" value="ECO:0007669"/>
    <property type="project" value="UniProtKB-KW"/>
</dbReference>
<dbReference type="Proteomes" id="UP001254564">
    <property type="component" value="Unassembled WGS sequence"/>
</dbReference>
<reference evidence="8 9" key="1">
    <citation type="submission" date="2023-04" db="EMBL/GenBank/DDBJ databases">
        <title>A long-awaited taxogenomic arrangement of the family Halomonadaceae.</title>
        <authorList>
            <person name="De La Haba R."/>
            <person name="Chuvochina M."/>
            <person name="Wittouck S."/>
            <person name="Arahal D.R."/>
            <person name="Sanchez-Porro C."/>
            <person name="Hugenholtz P."/>
            <person name="Ventosa A."/>
        </authorList>
    </citation>
    <scope>NUCLEOTIDE SEQUENCE [LARGE SCALE GENOMIC DNA]</scope>
    <source>
        <strain evidence="8 9">DSM 21020</strain>
    </source>
</reference>
<protein>
    <recommendedName>
        <fullName evidence="2">histidine kinase</fullName>
        <ecNumber evidence="2">2.7.13.3</ecNumber>
    </recommendedName>
</protein>
<evidence type="ECO:0000256" key="3">
    <source>
        <dbReference type="ARBA" id="ARBA00022553"/>
    </source>
</evidence>
<keyword evidence="8" id="KW-0547">Nucleotide-binding</keyword>
<dbReference type="Gene3D" id="1.10.287.130">
    <property type="match status" value="1"/>
</dbReference>
<dbReference type="EMBL" id="JARWAN010000001">
    <property type="protein sequence ID" value="MDR5897569.1"/>
    <property type="molecule type" value="Genomic_DNA"/>
</dbReference>
<proteinExistence type="predicted"/>
<dbReference type="Pfam" id="PF02518">
    <property type="entry name" value="HATPase_c"/>
    <property type="match status" value="1"/>
</dbReference>
<dbReference type="Pfam" id="PF08448">
    <property type="entry name" value="PAS_4"/>
    <property type="match status" value="1"/>
</dbReference>
<accession>A0ABU1GZU5</accession>
<dbReference type="InterPro" id="IPR001610">
    <property type="entry name" value="PAC"/>
</dbReference>
<gene>
    <name evidence="8" type="ORF">QC823_00985</name>
</gene>
<dbReference type="NCBIfam" id="TIGR00229">
    <property type="entry name" value="sensory_box"/>
    <property type="match status" value="1"/>
</dbReference>
<dbReference type="InterPro" id="IPR036097">
    <property type="entry name" value="HisK_dim/P_sf"/>
</dbReference>
<name>A0ABU1GZU5_9GAMM</name>
<keyword evidence="8" id="KW-0067">ATP-binding</keyword>
<dbReference type="PANTHER" id="PTHR43304">
    <property type="entry name" value="PHYTOCHROME-LIKE PROTEIN CPH1"/>
    <property type="match status" value="1"/>
</dbReference>
<dbReference type="SUPFAM" id="SSF55874">
    <property type="entry name" value="ATPase domain of HSP90 chaperone/DNA topoisomerase II/histidine kinase"/>
    <property type="match status" value="1"/>
</dbReference>
<dbReference type="SUPFAM" id="SSF55785">
    <property type="entry name" value="PYP-like sensor domain (PAS domain)"/>
    <property type="match status" value="2"/>
</dbReference>
<dbReference type="PANTHER" id="PTHR43304:SF1">
    <property type="entry name" value="PAC DOMAIN-CONTAINING PROTEIN"/>
    <property type="match status" value="1"/>
</dbReference>
<dbReference type="SUPFAM" id="SSF47384">
    <property type="entry name" value="Homodimeric domain of signal transducing histidine kinase"/>
    <property type="match status" value="1"/>
</dbReference>
<dbReference type="CDD" id="cd00082">
    <property type="entry name" value="HisKA"/>
    <property type="match status" value="1"/>
</dbReference>
<dbReference type="InterPro" id="IPR036890">
    <property type="entry name" value="HATPase_C_sf"/>
</dbReference>
<dbReference type="InterPro" id="IPR013655">
    <property type="entry name" value="PAS_fold_3"/>
</dbReference>
<keyword evidence="4" id="KW-0808">Transferase</keyword>
<evidence type="ECO:0000259" key="7">
    <source>
        <dbReference type="PROSITE" id="PS50113"/>
    </source>
</evidence>
<dbReference type="RefSeq" id="WP_309654488.1">
    <property type="nucleotide sequence ID" value="NZ_JARWAN010000001.1"/>
</dbReference>
<dbReference type="PROSITE" id="PS50113">
    <property type="entry name" value="PAC"/>
    <property type="match status" value="1"/>
</dbReference>
<evidence type="ECO:0000256" key="5">
    <source>
        <dbReference type="ARBA" id="ARBA00022777"/>
    </source>
</evidence>
<feature type="domain" description="PAC" evidence="7">
    <location>
        <begin position="75"/>
        <end position="131"/>
    </location>
</feature>
<dbReference type="InterPro" id="IPR035965">
    <property type="entry name" value="PAS-like_dom_sf"/>
</dbReference>
<keyword evidence="3" id="KW-0597">Phosphoprotein</keyword>
<dbReference type="EC" id="2.7.13.3" evidence="2"/>
<dbReference type="SMART" id="SM00086">
    <property type="entry name" value="PAC"/>
    <property type="match status" value="2"/>
</dbReference>